<dbReference type="RefSeq" id="WP_397061750.1">
    <property type="nucleotide sequence ID" value="NZ_JBIRYL010000001.1"/>
</dbReference>
<dbReference type="SMART" id="SM00354">
    <property type="entry name" value="HTH_LACI"/>
    <property type="match status" value="1"/>
</dbReference>
<comment type="caution">
    <text evidence="5">The sequence shown here is derived from an EMBL/GenBank/DDBJ whole genome shotgun (WGS) entry which is preliminary data.</text>
</comment>
<dbReference type="Proteomes" id="UP001611494">
    <property type="component" value="Unassembled WGS sequence"/>
</dbReference>
<dbReference type="PANTHER" id="PTHR30146">
    <property type="entry name" value="LACI-RELATED TRANSCRIPTIONAL REPRESSOR"/>
    <property type="match status" value="1"/>
</dbReference>
<dbReference type="PROSITE" id="PS50932">
    <property type="entry name" value="HTH_LACI_2"/>
    <property type="match status" value="1"/>
</dbReference>
<dbReference type="Pfam" id="PF00356">
    <property type="entry name" value="LacI"/>
    <property type="match status" value="1"/>
</dbReference>
<protein>
    <submittedName>
        <fullName evidence="5">LacI family DNA-binding transcriptional regulator</fullName>
    </submittedName>
</protein>
<dbReference type="InterPro" id="IPR000843">
    <property type="entry name" value="HTH_LacI"/>
</dbReference>
<dbReference type="InterPro" id="IPR028082">
    <property type="entry name" value="Peripla_BP_I"/>
</dbReference>
<dbReference type="Gene3D" id="1.10.260.40">
    <property type="entry name" value="lambda repressor-like DNA-binding domains"/>
    <property type="match status" value="1"/>
</dbReference>
<keyword evidence="3" id="KW-0804">Transcription</keyword>
<keyword evidence="1" id="KW-0805">Transcription regulation</keyword>
<dbReference type="SUPFAM" id="SSF47413">
    <property type="entry name" value="lambda repressor-like DNA-binding domains"/>
    <property type="match status" value="1"/>
</dbReference>
<feature type="domain" description="HTH lacI-type" evidence="4">
    <location>
        <begin position="6"/>
        <end position="61"/>
    </location>
</feature>
<keyword evidence="2 5" id="KW-0238">DNA-binding</keyword>
<evidence type="ECO:0000313" key="6">
    <source>
        <dbReference type="Proteomes" id="UP001611494"/>
    </source>
</evidence>
<evidence type="ECO:0000256" key="3">
    <source>
        <dbReference type="ARBA" id="ARBA00023163"/>
    </source>
</evidence>
<dbReference type="PANTHER" id="PTHR30146:SF109">
    <property type="entry name" value="HTH-TYPE TRANSCRIPTIONAL REGULATOR GALS"/>
    <property type="match status" value="1"/>
</dbReference>
<accession>A0ABW7VZQ9</accession>
<dbReference type="InterPro" id="IPR010982">
    <property type="entry name" value="Lambda_DNA-bd_dom_sf"/>
</dbReference>
<dbReference type="GO" id="GO:0003677">
    <property type="term" value="F:DNA binding"/>
    <property type="evidence" value="ECO:0007669"/>
    <property type="project" value="UniProtKB-KW"/>
</dbReference>
<reference evidence="5 6" key="1">
    <citation type="submission" date="2024-10" db="EMBL/GenBank/DDBJ databases">
        <title>The Natural Products Discovery Center: Release of the First 8490 Sequenced Strains for Exploring Actinobacteria Biosynthetic Diversity.</title>
        <authorList>
            <person name="Kalkreuter E."/>
            <person name="Kautsar S.A."/>
            <person name="Yang D."/>
            <person name="Bader C.D."/>
            <person name="Teijaro C.N."/>
            <person name="Fluegel L."/>
            <person name="Davis C.M."/>
            <person name="Simpson J.R."/>
            <person name="Lauterbach L."/>
            <person name="Steele A.D."/>
            <person name="Gui C."/>
            <person name="Meng S."/>
            <person name="Li G."/>
            <person name="Viehrig K."/>
            <person name="Ye F."/>
            <person name="Su P."/>
            <person name="Kiefer A.F."/>
            <person name="Nichols A."/>
            <person name="Cepeda A.J."/>
            <person name="Yan W."/>
            <person name="Fan B."/>
            <person name="Jiang Y."/>
            <person name="Adhikari A."/>
            <person name="Zheng C.-J."/>
            <person name="Schuster L."/>
            <person name="Cowan T.M."/>
            <person name="Smanski M.J."/>
            <person name="Chevrette M.G."/>
            <person name="De Carvalho L.P.S."/>
            <person name="Shen B."/>
        </authorList>
    </citation>
    <scope>NUCLEOTIDE SEQUENCE [LARGE SCALE GENOMIC DNA]</scope>
    <source>
        <strain evidence="5 6">NPDC019377</strain>
    </source>
</reference>
<dbReference type="InterPro" id="IPR046335">
    <property type="entry name" value="LacI/GalR-like_sensor"/>
</dbReference>
<dbReference type="SUPFAM" id="SSF53822">
    <property type="entry name" value="Periplasmic binding protein-like I"/>
    <property type="match status" value="1"/>
</dbReference>
<dbReference type="EMBL" id="JBIRYL010000001">
    <property type="protein sequence ID" value="MFI2230342.1"/>
    <property type="molecule type" value="Genomic_DNA"/>
</dbReference>
<evidence type="ECO:0000256" key="2">
    <source>
        <dbReference type="ARBA" id="ARBA00023125"/>
    </source>
</evidence>
<dbReference type="Pfam" id="PF13377">
    <property type="entry name" value="Peripla_BP_3"/>
    <property type="match status" value="1"/>
</dbReference>
<dbReference type="CDD" id="cd01392">
    <property type="entry name" value="HTH_LacI"/>
    <property type="match status" value="1"/>
</dbReference>
<dbReference type="Gene3D" id="3.40.50.2300">
    <property type="match status" value="2"/>
</dbReference>
<dbReference type="CDD" id="cd06267">
    <property type="entry name" value="PBP1_LacI_sugar_binding-like"/>
    <property type="match status" value="1"/>
</dbReference>
<evidence type="ECO:0000256" key="1">
    <source>
        <dbReference type="ARBA" id="ARBA00023015"/>
    </source>
</evidence>
<organism evidence="5 6">
    <name type="scientific">Nocardia testacea</name>
    <dbReference type="NCBI Taxonomy" id="248551"/>
    <lineage>
        <taxon>Bacteria</taxon>
        <taxon>Bacillati</taxon>
        <taxon>Actinomycetota</taxon>
        <taxon>Actinomycetes</taxon>
        <taxon>Mycobacteriales</taxon>
        <taxon>Nocardiaceae</taxon>
        <taxon>Nocardia</taxon>
    </lineage>
</organism>
<proteinExistence type="predicted"/>
<keyword evidence="6" id="KW-1185">Reference proteome</keyword>
<name>A0ABW7VZQ9_9NOCA</name>
<sequence length="352" mass="37362">MSEKRPTLTDVAKRAGTSTAVVSYVMNNGPRPVSDRLRARVLAAADELDYRPDRFARALRRPRRWRQIGLLVPDMTMPLYGAFAGRIEIEARARDHLTMMGNTGFDPERELEFAAAFTDVGIDGLVVVGAVDAAGTGAICARARVPVVWVHNSRGGSEVPVVGGDHVGAGRLAAGHLVGVHRCENMVFVGGFTARDVRHGDRETVAQRFQGFAAALGGHGDVIRTDLTARSAYTAVGTYLRECPAPPQGMVVGTSAQSAATMRAVTDAGLRIPEDVRIVGFDSATPDHFGQITLTSVRQPVDGIIRRALARLLDPSDGDHGVERSGPMDVALGIGESCGCALPAPSRPMAPP</sequence>
<gene>
    <name evidence="5" type="ORF">ACH49Z_10865</name>
</gene>
<evidence type="ECO:0000259" key="4">
    <source>
        <dbReference type="PROSITE" id="PS50932"/>
    </source>
</evidence>
<evidence type="ECO:0000313" key="5">
    <source>
        <dbReference type="EMBL" id="MFI2230342.1"/>
    </source>
</evidence>